<dbReference type="SUPFAM" id="SSF53822">
    <property type="entry name" value="Periplasmic binding protein-like I"/>
    <property type="match status" value="1"/>
</dbReference>
<dbReference type="Gene3D" id="1.10.260.40">
    <property type="entry name" value="lambda repressor-like DNA-binding domains"/>
    <property type="match status" value="1"/>
</dbReference>
<evidence type="ECO:0000256" key="2">
    <source>
        <dbReference type="ARBA" id="ARBA00023125"/>
    </source>
</evidence>
<name>A0ABP7DX00_9MICC</name>
<dbReference type="Pfam" id="PF00356">
    <property type="entry name" value="LacI"/>
    <property type="match status" value="1"/>
</dbReference>
<keyword evidence="3" id="KW-0804">Transcription</keyword>
<reference evidence="6" key="1">
    <citation type="journal article" date="2019" name="Int. J. Syst. Evol. Microbiol.">
        <title>The Global Catalogue of Microorganisms (GCM) 10K type strain sequencing project: providing services to taxonomists for standard genome sequencing and annotation.</title>
        <authorList>
            <consortium name="The Broad Institute Genomics Platform"/>
            <consortium name="The Broad Institute Genome Sequencing Center for Infectious Disease"/>
            <person name="Wu L."/>
            <person name="Ma J."/>
        </authorList>
    </citation>
    <scope>NUCLEOTIDE SEQUENCE [LARGE SCALE GENOMIC DNA]</scope>
    <source>
        <strain evidence="6">JCM 16961</strain>
    </source>
</reference>
<protein>
    <submittedName>
        <fullName evidence="5">LacI family DNA-binding transcriptional regulator</fullName>
    </submittedName>
</protein>
<keyword evidence="1" id="KW-0805">Transcription regulation</keyword>
<feature type="domain" description="HTH lacI-type" evidence="4">
    <location>
        <begin position="2"/>
        <end position="55"/>
    </location>
</feature>
<gene>
    <name evidence="5" type="ORF">GCM10022377_25940</name>
</gene>
<dbReference type="PROSITE" id="PS00356">
    <property type="entry name" value="HTH_LACI_1"/>
    <property type="match status" value="1"/>
</dbReference>
<dbReference type="InterPro" id="IPR010982">
    <property type="entry name" value="Lambda_DNA-bd_dom_sf"/>
</dbReference>
<evidence type="ECO:0000313" key="5">
    <source>
        <dbReference type="EMBL" id="GAA3711299.1"/>
    </source>
</evidence>
<comment type="caution">
    <text evidence="5">The sequence shown here is derived from an EMBL/GenBank/DDBJ whole genome shotgun (WGS) entry which is preliminary data.</text>
</comment>
<dbReference type="EMBL" id="BAABCJ010000007">
    <property type="protein sequence ID" value="GAA3711299.1"/>
    <property type="molecule type" value="Genomic_DNA"/>
</dbReference>
<dbReference type="RefSeq" id="WP_344885491.1">
    <property type="nucleotide sequence ID" value="NZ_BAABCJ010000007.1"/>
</dbReference>
<dbReference type="PROSITE" id="PS50932">
    <property type="entry name" value="HTH_LACI_2"/>
    <property type="match status" value="1"/>
</dbReference>
<dbReference type="Proteomes" id="UP001501536">
    <property type="component" value="Unassembled WGS sequence"/>
</dbReference>
<sequence length="334" mass="35291">MVTLADVARRAGVSKSTASRALSDGRVSAATREHVLRIAAELHYVASPAAVSLATGRTGTIGAIVPAFDTWYTATLIRGIAHAALRHDFDLLLFELGEHGEHRDRAFDHFRRRRHVDAVFSANFALTRREVGALRDLGIPVGAIGGPTPGIRTWCLDDEAAGRLATQHLLGRGHRDILFAGGRPEEPLAMYVAEEARHAGYLSALRSAGLAPRPRRALLPTVAAAKEDAAAAFAADDRPRAVVAASDEIAMGYVLAAREAGLSVPADVSVVGVDDHPHAAAFDLTTVQQDPAEQGRLLIDWLAGEIDEPSGERQHTALAPVLVARGSVGPAPAA</sequence>
<proteinExistence type="predicted"/>
<dbReference type="CDD" id="cd01392">
    <property type="entry name" value="HTH_LacI"/>
    <property type="match status" value="1"/>
</dbReference>
<evidence type="ECO:0000256" key="1">
    <source>
        <dbReference type="ARBA" id="ARBA00023015"/>
    </source>
</evidence>
<dbReference type="InterPro" id="IPR028082">
    <property type="entry name" value="Peripla_BP_I"/>
</dbReference>
<accession>A0ABP7DX00</accession>
<dbReference type="SUPFAM" id="SSF47413">
    <property type="entry name" value="lambda repressor-like DNA-binding domains"/>
    <property type="match status" value="1"/>
</dbReference>
<dbReference type="InterPro" id="IPR046335">
    <property type="entry name" value="LacI/GalR-like_sensor"/>
</dbReference>
<evidence type="ECO:0000259" key="4">
    <source>
        <dbReference type="PROSITE" id="PS50932"/>
    </source>
</evidence>
<dbReference type="Pfam" id="PF13377">
    <property type="entry name" value="Peripla_BP_3"/>
    <property type="match status" value="1"/>
</dbReference>
<keyword evidence="2 5" id="KW-0238">DNA-binding</keyword>
<organism evidence="5 6">
    <name type="scientific">Zhihengliuella alba</name>
    <dbReference type="NCBI Taxonomy" id="547018"/>
    <lineage>
        <taxon>Bacteria</taxon>
        <taxon>Bacillati</taxon>
        <taxon>Actinomycetota</taxon>
        <taxon>Actinomycetes</taxon>
        <taxon>Micrococcales</taxon>
        <taxon>Micrococcaceae</taxon>
        <taxon>Zhihengliuella</taxon>
    </lineage>
</organism>
<dbReference type="Gene3D" id="3.40.50.2300">
    <property type="match status" value="2"/>
</dbReference>
<evidence type="ECO:0000313" key="6">
    <source>
        <dbReference type="Proteomes" id="UP001501536"/>
    </source>
</evidence>
<evidence type="ECO:0000256" key="3">
    <source>
        <dbReference type="ARBA" id="ARBA00023163"/>
    </source>
</evidence>
<dbReference type="PANTHER" id="PTHR30146">
    <property type="entry name" value="LACI-RELATED TRANSCRIPTIONAL REPRESSOR"/>
    <property type="match status" value="1"/>
</dbReference>
<dbReference type="PANTHER" id="PTHR30146:SF109">
    <property type="entry name" value="HTH-TYPE TRANSCRIPTIONAL REGULATOR GALS"/>
    <property type="match status" value="1"/>
</dbReference>
<keyword evidence="6" id="KW-1185">Reference proteome</keyword>
<dbReference type="SMART" id="SM00354">
    <property type="entry name" value="HTH_LACI"/>
    <property type="match status" value="1"/>
</dbReference>
<dbReference type="InterPro" id="IPR000843">
    <property type="entry name" value="HTH_LacI"/>
</dbReference>
<dbReference type="GO" id="GO:0003677">
    <property type="term" value="F:DNA binding"/>
    <property type="evidence" value="ECO:0007669"/>
    <property type="project" value="UniProtKB-KW"/>
</dbReference>
<dbReference type="CDD" id="cd06267">
    <property type="entry name" value="PBP1_LacI_sugar_binding-like"/>
    <property type="match status" value="1"/>
</dbReference>